<evidence type="ECO:0000313" key="2">
    <source>
        <dbReference type="EMBL" id="MES1920675.1"/>
    </source>
</evidence>
<reference evidence="2 3" key="1">
    <citation type="journal article" date="2024" name="BMC Biol.">
        <title>Comparative genomics of Ascetosporea gives new insight into the evolutionary basis for animal parasitism in Rhizaria.</title>
        <authorList>
            <person name="Hiltunen Thoren M."/>
            <person name="Onut-Brannstrom I."/>
            <person name="Alfjorden A."/>
            <person name="Peckova H."/>
            <person name="Swords F."/>
            <person name="Hooper C."/>
            <person name="Holzer A.S."/>
            <person name="Bass D."/>
            <person name="Burki F."/>
        </authorList>
    </citation>
    <scope>NUCLEOTIDE SEQUENCE [LARGE SCALE GENOMIC DNA]</scope>
    <source>
        <strain evidence="2">20-A016</strain>
    </source>
</reference>
<sequence length="179" mass="21156">MADNKEIQKILINKNKTFVKELSRETLQILEQNLKNVENQKTVENIKIEKIALKMAEIYSEEMKKFFVAGNRLLTNCLKENIPFKNKLLKNSDEKEKFANNENEENEKWSIIETDNKILNERILELKFKLAKIENEKKSVKRDLENLDEAKLLSDPFNEQIDLLNQLLDKIETNLEFSN</sequence>
<keyword evidence="3" id="KW-1185">Reference proteome</keyword>
<gene>
    <name evidence="2" type="ORF">MHBO_002322</name>
</gene>
<evidence type="ECO:0000256" key="1">
    <source>
        <dbReference type="SAM" id="Coils"/>
    </source>
</evidence>
<protein>
    <submittedName>
        <fullName evidence="2">Uncharacterized protein</fullName>
    </submittedName>
</protein>
<feature type="coiled-coil region" evidence="1">
    <location>
        <begin position="20"/>
        <end position="47"/>
    </location>
</feature>
<name>A0ABV2AM15_9EUKA</name>
<comment type="caution">
    <text evidence="2">The sequence shown here is derived from an EMBL/GenBank/DDBJ whole genome shotgun (WGS) entry which is preliminary data.</text>
</comment>
<feature type="coiled-coil region" evidence="1">
    <location>
        <begin position="116"/>
        <end position="150"/>
    </location>
</feature>
<keyword evidence="1" id="KW-0175">Coiled coil</keyword>
<dbReference type="EMBL" id="JBDODL010000798">
    <property type="protein sequence ID" value="MES1920675.1"/>
    <property type="molecule type" value="Genomic_DNA"/>
</dbReference>
<evidence type="ECO:0000313" key="3">
    <source>
        <dbReference type="Proteomes" id="UP001439008"/>
    </source>
</evidence>
<dbReference type="Proteomes" id="UP001439008">
    <property type="component" value="Unassembled WGS sequence"/>
</dbReference>
<accession>A0ABV2AM15</accession>
<organism evidence="2 3">
    <name type="scientific">Bonamia ostreae</name>
    <dbReference type="NCBI Taxonomy" id="126728"/>
    <lineage>
        <taxon>Eukaryota</taxon>
        <taxon>Sar</taxon>
        <taxon>Rhizaria</taxon>
        <taxon>Endomyxa</taxon>
        <taxon>Ascetosporea</taxon>
        <taxon>Haplosporida</taxon>
        <taxon>Bonamia</taxon>
    </lineage>
</organism>
<proteinExistence type="predicted"/>